<sequence>MWDHVFWSNVFGYVSICCWLVVFTPQLWENYKRKSGEGLSLAFLVVWLAGDIFNFVGAWMEDLLVTMLLLAVYYALADIGLIWQVYYYREHPQSKHEETAPLIHKSHAHPSTSYASVVQHKASDSEDEEEEEDRPRRRSVDRTWIIIAITLVIALLGCATWLWGARRYPDATVPSDENDEILGLFLKGKEGKNGPLPGREGQRKLHFWPQVSGWLSAVLYVGSRIPQVVKNAKAQSTEGLSPVMFFFCVMGNLTYCLSIFVRSMERDFLLLNLSWLVGSGGTLLFDFVICAQFLYYRHSEPPYPTTPRSLESAAISQPTAPSNIQQSRDVSETTLSEFPPLLSSFSSTGSKKA</sequence>
<keyword evidence="4 8" id="KW-0472">Membrane</keyword>
<dbReference type="EMBL" id="MVBO01000030">
    <property type="protein sequence ID" value="OZJ04797.1"/>
    <property type="molecule type" value="Genomic_DNA"/>
</dbReference>
<comment type="similarity">
    <text evidence="5">Belongs to the laat-1 family.</text>
</comment>
<dbReference type="OrthoDB" id="8048523at2759"/>
<dbReference type="Pfam" id="PF04193">
    <property type="entry name" value="PQ-loop"/>
    <property type="match status" value="2"/>
</dbReference>
<dbReference type="GO" id="GO:0015174">
    <property type="term" value="F:basic amino acid transmembrane transporter activity"/>
    <property type="evidence" value="ECO:0007669"/>
    <property type="project" value="UniProtKB-ARBA"/>
</dbReference>
<feature type="region of interest" description="Disordered" evidence="7">
    <location>
        <begin position="307"/>
        <end position="353"/>
    </location>
</feature>
<dbReference type="GO" id="GO:0098852">
    <property type="term" value="C:lytic vacuole membrane"/>
    <property type="evidence" value="ECO:0007669"/>
    <property type="project" value="UniProtKB-ARBA"/>
</dbReference>
<feature type="transmembrane region" description="Helical" evidence="8">
    <location>
        <begin position="273"/>
        <end position="296"/>
    </location>
</feature>
<dbReference type="FunFam" id="1.20.1280.290:FF:000009">
    <property type="entry name" value="PQ loop repeat family protein"/>
    <property type="match status" value="1"/>
</dbReference>
<evidence type="ECO:0000256" key="1">
    <source>
        <dbReference type="ARBA" id="ARBA00004141"/>
    </source>
</evidence>
<keyword evidence="3 8" id="KW-1133">Transmembrane helix</keyword>
<feature type="transmembrane region" description="Helical" evidence="8">
    <location>
        <begin position="6"/>
        <end position="27"/>
    </location>
</feature>
<dbReference type="PANTHER" id="PTHR16201">
    <property type="entry name" value="SEVEN TRANSMEMBRANE PROTEIN 1-RELATED"/>
    <property type="match status" value="1"/>
</dbReference>
<feature type="transmembrane region" description="Helical" evidence="8">
    <location>
        <begin position="39"/>
        <end position="57"/>
    </location>
</feature>
<keyword evidence="10" id="KW-1185">Reference proteome</keyword>
<feature type="transmembrane region" description="Helical" evidence="8">
    <location>
        <begin position="144"/>
        <end position="164"/>
    </location>
</feature>
<dbReference type="InterPro" id="IPR006603">
    <property type="entry name" value="PQ-loop_rpt"/>
</dbReference>
<proteinExistence type="inferred from homology"/>
<dbReference type="GO" id="GO:0034486">
    <property type="term" value="P:vacuolar transmembrane transport"/>
    <property type="evidence" value="ECO:0007669"/>
    <property type="project" value="UniProtKB-ARBA"/>
</dbReference>
<organism evidence="9 10">
    <name type="scientific">Bifiguratus adelaidae</name>
    <dbReference type="NCBI Taxonomy" id="1938954"/>
    <lineage>
        <taxon>Eukaryota</taxon>
        <taxon>Fungi</taxon>
        <taxon>Fungi incertae sedis</taxon>
        <taxon>Mucoromycota</taxon>
        <taxon>Mucoromycotina</taxon>
        <taxon>Endogonomycetes</taxon>
        <taxon>Endogonales</taxon>
        <taxon>Endogonales incertae sedis</taxon>
        <taxon>Bifiguratus</taxon>
    </lineage>
</organism>
<evidence type="ECO:0000256" key="8">
    <source>
        <dbReference type="SAM" id="Phobius"/>
    </source>
</evidence>
<evidence type="ECO:0000313" key="10">
    <source>
        <dbReference type="Proteomes" id="UP000242875"/>
    </source>
</evidence>
<evidence type="ECO:0000256" key="6">
    <source>
        <dbReference type="ARBA" id="ARBA00050768"/>
    </source>
</evidence>
<evidence type="ECO:0000256" key="7">
    <source>
        <dbReference type="SAM" id="MobiDB-lite"/>
    </source>
</evidence>
<feature type="transmembrane region" description="Helical" evidence="8">
    <location>
        <begin position="243"/>
        <end position="261"/>
    </location>
</feature>
<dbReference type="Gene3D" id="1.20.1280.290">
    <property type="match status" value="2"/>
</dbReference>
<dbReference type="Proteomes" id="UP000242875">
    <property type="component" value="Unassembled WGS sequence"/>
</dbReference>
<evidence type="ECO:0000256" key="2">
    <source>
        <dbReference type="ARBA" id="ARBA00022692"/>
    </source>
</evidence>
<feature type="transmembrane region" description="Helical" evidence="8">
    <location>
        <begin position="63"/>
        <end position="86"/>
    </location>
</feature>
<feature type="region of interest" description="Disordered" evidence="7">
    <location>
        <begin position="107"/>
        <end position="135"/>
    </location>
</feature>
<dbReference type="InterPro" id="IPR051415">
    <property type="entry name" value="LAAT-1"/>
</dbReference>
<reference evidence="9 10" key="1">
    <citation type="journal article" date="2017" name="Mycologia">
        <title>Bifiguratus adelaidae, gen. et sp. nov., a new member of Mucoromycotina in endophytic and soil-dwelling habitats.</title>
        <authorList>
            <person name="Torres-Cruz T.J."/>
            <person name="Billingsley Tobias T.L."/>
            <person name="Almatruk M."/>
            <person name="Hesse C."/>
            <person name="Kuske C.R."/>
            <person name="Desiro A."/>
            <person name="Benucci G.M."/>
            <person name="Bonito G."/>
            <person name="Stajich J.E."/>
            <person name="Dunlap C."/>
            <person name="Arnold A.E."/>
            <person name="Porras-Alfaro A."/>
        </authorList>
    </citation>
    <scope>NUCLEOTIDE SEQUENCE [LARGE SCALE GENOMIC DNA]</scope>
    <source>
        <strain evidence="9 10">AZ0501</strain>
    </source>
</reference>
<evidence type="ECO:0000313" key="9">
    <source>
        <dbReference type="EMBL" id="OZJ04797.1"/>
    </source>
</evidence>
<comment type="caution">
    <text evidence="9">The sequence shown here is derived from an EMBL/GenBank/DDBJ whole genome shotgun (WGS) entry which is preliminary data.</text>
</comment>
<protein>
    <recommendedName>
        <fullName evidence="11">PQ-loop-domain-containing protein</fullName>
    </recommendedName>
</protein>
<dbReference type="FunFam" id="1.20.1280.290:FF:000012">
    <property type="entry name" value="Vacuolar membrane PQ loop repeat protein"/>
    <property type="match status" value="1"/>
</dbReference>
<feature type="compositionally biased region" description="Low complexity" evidence="7">
    <location>
        <begin position="333"/>
        <end position="353"/>
    </location>
</feature>
<keyword evidence="2 8" id="KW-0812">Transmembrane</keyword>
<evidence type="ECO:0008006" key="11">
    <source>
        <dbReference type="Google" id="ProtNLM"/>
    </source>
</evidence>
<gene>
    <name evidence="9" type="ORF">BZG36_01852</name>
</gene>
<evidence type="ECO:0000256" key="3">
    <source>
        <dbReference type="ARBA" id="ARBA00022989"/>
    </source>
</evidence>
<feature type="compositionally biased region" description="Polar residues" evidence="7">
    <location>
        <begin position="307"/>
        <end position="328"/>
    </location>
</feature>
<comment type="catalytic activity">
    <reaction evidence="6">
        <text>L-histidine(out) + L-arginine(in) = L-histidine(in) + L-arginine(out)</text>
        <dbReference type="Rhea" id="RHEA:71063"/>
        <dbReference type="ChEBI" id="CHEBI:32682"/>
        <dbReference type="ChEBI" id="CHEBI:57595"/>
    </reaction>
</comment>
<dbReference type="AlphaFoldDB" id="A0A261Y2E1"/>
<name>A0A261Y2E1_9FUNG</name>
<dbReference type="PANTHER" id="PTHR16201:SF44">
    <property type="entry name" value="SEVEN TRANSMEMBRANE PROTEIN 1"/>
    <property type="match status" value="1"/>
</dbReference>
<accession>A0A261Y2E1</accession>
<evidence type="ECO:0000256" key="4">
    <source>
        <dbReference type="ARBA" id="ARBA00023136"/>
    </source>
</evidence>
<comment type="subcellular location">
    <subcellularLocation>
        <location evidence="1">Membrane</location>
        <topology evidence="1">Multi-pass membrane protein</topology>
    </subcellularLocation>
</comment>
<dbReference type="SMART" id="SM00679">
    <property type="entry name" value="CTNS"/>
    <property type="match status" value="2"/>
</dbReference>
<evidence type="ECO:0000256" key="5">
    <source>
        <dbReference type="ARBA" id="ARBA00038039"/>
    </source>
</evidence>